<dbReference type="Gene3D" id="3.30.710.10">
    <property type="entry name" value="Potassium Channel Kv1.1, Chain A"/>
    <property type="match status" value="1"/>
</dbReference>
<dbReference type="EMBL" id="JAWWNJ010000034">
    <property type="protein sequence ID" value="KAK7024955.1"/>
    <property type="molecule type" value="Genomic_DNA"/>
</dbReference>
<evidence type="ECO:0000256" key="1">
    <source>
        <dbReference type="SAM" id="MobiDB-lite"/>
    </source>
</evidence>
<proteinExistence type="predicted"/>
<evidence type="ECO:0008006" key="4">
    <source>
        <dbReference type="Google" id="ProtNLM"/>
    </source>
</evidence>
<dbReference type="SUPFAM" id="SSF54695">
    <property type="entry name" value="POZ domain"/>
    <property type="match status" value="1"/>
</dbReference>
<sequence>MFHVVPQAAYSPASSEGDAAESYEGPYLVDEEYNGPRDPKYYLENITFKVEARIFKVPRYHFEHSSEVFATTFTLPVGDGNAEGASDENPVVLEGISSLDFQRLLKVLYPLDIPQILSMPKDDWISVLKLSTQWYFIDARELAIQQLNDRPEIGSIERILLARQYDVAAWLRMGYNDLARREEGISLEDAAKIGWETTVRLYQTREAAIKSYSATSYPRNNWHSSVGYDQRFSNSRFQHADVEGSFREEFRRADLTSAAYNHHSR</sequence>
<name>A0AAW0BFK3_9AGAR</name>
<evidence type="ECO:0000313" key="2">
    <source>
        <dbReference type="EMBL" id="KAK7024955.1"/>
    </source>
</evidence>
<dbReference type="Proteomes" id="UP001362999">
    <property type="component" value="Unassembled WGS sequence"/>
</dbReference>
<evidence type="ECO:0000313" key="3">
    <source>
        <dbReference type="Proteomes" id="UP001362999"/>
    </source>
</evidence>
<protein>
    <recommendedName>
        <fullName evidence="4">BTB domain-containing protein</fullName>
    </recommendedName>
</protein>
<comment type="caution">
    <text evidence="2">The sequence shown here is derived from an EMBL/GenBank/DDBJ whole genome shotgun (WGS) entry which is preliminary data.</text>
</comment>
<keyword evidence="3" id="KW-1185">Reference proteome</keyword>
<gene>
    <name evidence="2" type="ORF">R3P38DRAFT_3356199</name>
</gene>
<dbReference type="AlphaFoldDB" id="A0AAW0BFK3"/>
<feature type="region of interest" description="Disordered" evidence="1">
    <location>
        <begin position="1"/>
        <end position="21"/>
    </location>
</feature>
<accession>A0AAW0BFK3</accession>
<organism evidence="2 3">
    <name type="scientific">Favolaschia claudopus</name>
    <dbReference type="NCBI Taxonomy" id="2862362"/>
    <lineage>
        <taxon>Eukaryota</taxon>
        <taxon>Fungi</taxon>
        <taxon>Dikarya</taxon>
        <taxon>Basidiomycota</taxon>
        <taxon>Agaricomycotina</taxon>
        <taxon>Agaricomycetes</taxon>
        <taxon>Agaricomycetidae</taxon>
        <taxon>Agaricales</taxon>
        <taxon>Marasmiineae</taxon>
        <taxon>Mycenaceae</taxon>
        <taxon>Favolaschia</taxon>
    </lineage>
</organism>
<dbReference type="InterPro" id="IPR011333">
    <property type="entry name" value="SKP1/BTB/POZ_sf"/>
</dbReference>
<reference evidence="2 3" key="1">
    <citation type="journal article" date="2024" name="J Genomics">
        <title>Draft genome sequencing and assembly of Favolaschia claudopus CIRM-BRFM 2984 isolated from oak limbs.</title>
        <authorList>
            <person name="Navarro D."/>
            <person name="Drula E."/>
            <person name="Chaduli D."/>
            <person name="Cazenave R."/>
            <person name="Ahrendt S."/>
            <person name="Wang J."/>
            <person name="Lipzen A."/>
            <person name="Daum C."/>
            <person name="Barry K."/>
            <person name="Grigoriev I.V."/>
            <person name="Favel A."/>
            <person name="Rosso M.N."/>
            <person name="Martin F."/>
        </authorList>
    </citation>
    <scope>NUCLEOTIDE SEQUENCE [LARGE SCALE GENOMIC DNA]</scope>
    <source>
        <strain evidence="2 3">CIRM-BRFM 2984</strain>
    </source>
</reference>